<evidence type="ECO:0000313" key="3">
    <source>
        <dbReference type="Proteomes" id="UP001266305"/>
    </source>
</evidence>
<sequence length="65" mass="6916">VPSRSQNAGGNGERGRRCGFNHKLPRRRSPSSSLPGQALRLTAGSSHHEITPLWPGHPAPDALPS</sequence>
<feature type="compositionally biased region" description="Pro residues" evidence="1">
    <location>
        <begin position="55"/>
        <end position="65"/>
    </location>
</feature>
<keyword evidence="3" id="KW-1185">Reference proteome</keyword>
<proteinExistence type="predicted"/>
<name>A0ABQ9TPV3_SAGOE</name>
<accession>A0ABQ9TPV3</accession>
<protein>
    <submittedName>
        <fullName evidence="2">Uncharacterized protein</fullName>
    </submittedName>
</protein>
<gene>
    <name evidence="2" type="ORF">P7K49_035955</name>
</gene>
<organism evidence="2 3">
    <name type="scientific">Saguinus oedipus</name>
    <name type="common">Cotton-top tamarin</name>
    <name type="synonym">Oedipomidas oedipus</name>
    <dbReference type="NCBI Taxonomy" id="9490"/>
    <lineage>
        <taxon>Eukaryota</taxon>
        <taxon>Metazoa</taxon>
        <taxon>Chordata</taxon>
        <taxon>Craniata</taxon>
        <taxon>Vertebrata</taxon>
        <taxon>Euteleostomi</taxon>
        <taxon>Mammalia</taxon>
        <taxon>Eutheria</taxon>
        <taxon>Euarchontoglires</taxon>
        <taxon>Primates</taxon>
        <taxon>Haplorrhini</taxon>
        <taxon>Platyrrhini</taxon>
        <taxon>Cebidae</taxon>
        <taxon>Callitrichinae</taxon>
        <taxon>Saguinus</taxon>
    </lineage>
</organism>
<feature type="compositionally biased region" description="Basic residues" evidence="1">
    <location>
        <begin position="17"/>
        <end position="29"/>
    </location>
</feature>
<reference evidence="2 3" key="1">
    <citation type="submission" date="2023-05" db="EMBL/GenBank/DDBJ databases">
        <title>B98-5 Cell Line De Novo Hybrid Assembly: An Optical Mapping Approach.</title>
        <authorList>
            <person name="Kananen K."/>
            <person name="Auerbach J.A."/>
            <person name="Kautto E."/>
            <person name="Blachly J.S."/>
        </authorList>
    </citation>
    <scope>NUCLEOTIDE SEQUENCE [LARGE SCALE GENOMIC DNA]</scope>
    <source>
        <strain evidence="2">B95-8</strain>
        <tissue evidence="2">Cell line</tissue>
    </source>
</reference>
<feature type="region of interest" description="Disordered" evidence="1">
    <location>
        <begin position="1"/>
        <end position="65"/>
    </location>
</feature>
<dbReference type="EMBL" id="JASSZA010000020">
    <property type="protein sequence ID" value="KAK2086530.1"/>
    <property type="molecule type" value="Genomic_DNA"/>
</dbReference>
<feature type="non-terminal residue" evidence="2">
    <location>
        <position position="65"/>
    </location>
</feature>
<comment type="caution">
    <text evidence="2">The sequence shown here is derived from an EMBL/GenBank/DDBJ whole genome shotgun (WGS) entry which is preliminary data.</text>
</comment>
<evidence type="ECO:0000256" key="1">
    <source>
        <dbReference type="SAM" id="MobiDB-lite"/>
    </source>
</evidence>
<evidence type="ECO:0000313" key="2">
    <source>
        <dbReference type="EMBL" id="KAK2086530.1"/>
    </source>
</evidence>
<feature type="non-terminal residue" evidence="2">
    <location>
        <position position="1"/>
    </location>
</feature>
<dbReference type="Proteomes" id="UP001266305">
    <property type="component" value="Unassembled WGS sequence"/>
</dbReference>